<dbReference type="OrthoDB" id="9815459at2"/>
<dbReference type="PANTHER" id="PTHR34476">
    <property type="entry name" value="DNA-DIRECTED RNA POLYMERASE SUBUNIT OMEGA"/>
    <property type="match status" value="1"/>
</dbReference>
<dbReference type="HAMAP" id="MF_00366">
    <property type="entry name" value="RNApol_bact_RpoZ"/>
    <property type="match status" value="1"/>
</dbReference>
<evidence type="ECO:0000313" key="12">
    <source>
        <dbReference type="Proteomes" id="UP000199337"/>
    </source>
</evidence>
<comment type="subunit">
    <text evidence="10">The RNAP catalytic core consists of 2 alpha, 1 beta, 1 beta' and 1 omega subunit. When a sigma factor is associated with the core the holoenzyme is formed, which can initiate transcription.</text>
</comment>
<name>A0A1I2R7A9_9FIRM</name>
<sequence>MAMHKPSLDKLMQRVDSRYSLVVITAKRARQLTEIALQQDVDKDGEAAGNPVSSALFEVVKGNIKFRRTRQGIK</sequence>
<gene>
    <name evidence="10" type="primary">rpoZ</name>
    <name evidence="11" type="ORF">SAMN05660649_01424</name>
</gene>
<dbReference type="GO" id="GO:0003899">
    <property type="term" value="F:DNA-directed RNA polymerase activity"/>
    <property type="evidence" value="ECO:0007669"/>
    <property type="project" value="UniProtKB-UniRule"/>
</dbReference>
<evidence type="ECO:0000256" key="6">
    <source>
        <dbReference type="ARBA" id="ARBA00022695"/>
    </source>
</evidence>
<dbReference type="PANTHER" id="PTHR34476:SF1">
    <property type="entry name" value="DNA-DIRECTED RNA POLYMERASE SUBUNIT OMEGA"/>
    <property type="match status" value="1"/>
</dbReference>
<dbReference type="NCBIfam" id="TIGR00690">
    <property type="entry name" value="rpoZ"/>
    <property type="match status" value="1"/>
</dbReference>
<dbReference type="InterPro" id="IPR006110">
    <property type="entry name" value="Pol_omega/Rpo6/RPB6"/>
</dbReference>
<dbReference type="GO" id="GO:0006351">
    <property type="term" value="P:DNA-templated transcription"/>
    <property type="evidence" value="ECO:0007669"/>
    <property type="project" value="UniProtKB-UniRule"/>
</dbReference>
<dbReference type="RefSeq" id="WP_092470098.1">
    <property type="nucleotide sequence ID" value="NZ_FOOX01000004.1"/>
</dbReference>
<proteinExistence type="inferred from homology"/>
<dbReference type="Pfam" id="PF01192">
    <property type="entry name" value="RNA_pol_Rpb6"/>
    <property type="match status" value="1"/>
</dbReference>
<dbReference type="STRING" id="341036.SAMN05660649_01424"/>
<evidence type="ECO:0000256" key="4">
    <source>
        <dbReference type="ARBA" id="ARBA00022478"/>
    </source>
</evidence>
<evidence type="ECO:0000256" key="10">
    <source>
        <dbReference type="HAMAP-Rule" id="MF_00366"/>
    </source>
</evidence>
<dbReference type="EC" id="2.7.7.6" evidence="2 10"/>
<dbReference type="SMART" id="SM01409">
    <property type="entry name" value="RNA_pol_Rpb6"/>
    <property type="match status" value="1"/>
</dbReference>
<keyword evidence="4 10" id="KW-0240">DNA-directed RNA polymerase</keyword>
<dbReference type="Proteomes" id="UP000199337">
    <property type="component" value="Unassembled WGS sequence"/>
</dbReference>
<comment type="similarity">
    <text evidence="1 10">Belongs to the RNA polymerase subunit omega family.</text>
</comment>
<dbReference type="GO" id="GO:0000428">
    <property type="term" value="C:DNA-directed RNA polymerase complex"/>
    <property type="evidence" value="ECO:0007669"/>
    <property type="project" value="UniProtKB-KW"/>
</dbReference>
<dbReference type="InterPro" id="IPR003716">
    <property type="entry name" value="DNA-dir_RNA_pol_omega"/>
</dbReference>
<keyword evidence="5 10" id="KW-0808">Transferase</keyword>
<accession>A0A1I2R7A9</accession>
<comment type="catalytic activity">
    <reaction evidence="9 10">
        <text>RNA(n) + a ribonucleoside 5'-triphosphate = RNA(n+1) + diphosphate</text>
        <dbReference type="Rhea" id="RHEA:21248"/>
        <dbReference type="Rhea" id="RHEA-COMP:14527"/>
        <dbReference type="Rhea" id="RHEA-COMP:17342"/>
        <dbReference type="ChEBI" id="CHEBI:33019"/>
        <dbReference type="ChEBI" id="CHEBI:61557"/>
        <dbReference type="ChEBI" id="CHEBI:140395"/>
        <dbReference type="EC" id="2.7.7.6"/>
    </reaction>
</comment>
<evidence type="ECO:0000256" key="7">
    <source>
        <dbReference type="ARBA" id="ARBA00023163"/>
    </source>
</evidence>
<dbReference type="InterPro" id="IPR036161">
    <property type="entry name" value="RPB6/omega-like_sf"/>
</dbReference>
<evidence type="ECO:0000313" key="11">
    <source>
        <dbReference type="EMBL" id="SFG36342.1"/>
    </source>
</evidence>
<dbReference type="GO" id="GO:0003677">
    <property type="term" value="F:DNA binding"/>
    <property type="evidence" value="ECO:0007669"/>
    <property type="project" value="UniProtKB-UniRule"/>
</dbReference>
<comment type="function">
    <text evidence="10">Promotes RNA polymerase assembly. Latches the N- and C-terminal regions of the beta' subunit thereby facilitating its interaction with the beta and alpha subunits.</text>
</comment>
<dbReference type="Gene3D" id="3.90.940.10">
    <property type="match status" value="1"/>
</dbReference>
<keyword evidence="7 10" id="KW-0804">Transcription</keyword>
<organism evidence="11 12">
    <name type="scientific">Desulfotruncus arcticus DSM 17038</name>
    <dbReference type="NCBI Taxonomy" id="1121424"/>
    <lineage>
        <taxon>Bacteria</taxon>
        <taxon>Bacillati</taxon>
        <taxon>Bacillota</taxon>
        <taxon>Clostridia</taxon>
        <taxon>Eubacteriales</taxon>
        <taxon>Desulfallaceae</taxon>
        <taxon>Desulfotruncus</taxon>
    </lineage>
</organism>
<protein>
    <recommendedName>
        <fullName evidence="3 10">DNA-directed RNA polymerase subunit omega</fullName>
        <shortName evidence="10">RNAP omega subunit</shortName>
        <ecNumber evidence="2 10">2.7.7.6</ecNumber>
    </recommendedName>
    <alternativeName>
        <fullName evidence="10">RNA polymerase omega subunit</fullName>
    </alternativeName>
    <alternativeName>
        <fullName evidence="8 10">Transcriptase subunit omega</fullName>
    </alternativeName>
</protein>
<evidence type="ECO:0000256" key="3">
    <source>
        <dbReference type="ARBA" id="ARBA00013725"/>
    </source>
</evidence>
<evidence type="ECO:0000256" key="1">
    <source>
        <dbReference type="ARBA" id="ARBA00006711"/>
    </source>
</evidence>
<keyword evidence="6 10" id="KW-0548">Nucleotidyltransferase</keyword>
<dbReference type="EMBL" id="FOOX01000004">
    <property type="protein sequence ID" value="SFG36342.1"/>
    <property type="molecule type" value="Genomic_DNA"/>
</dbReference>
<dbReference type="AlphaFoldDB" id="A0A1I2R7A9"/>
<evidence type="ECO:0000256" key="2">
    <source>
        <dbReference type="ARBA" id="ARBA00012418"/>
    </source>
</evidence>
<evidence type="ECO:0000256" key="9">
    <source>
        <dbReference type="ARBA" id="ARBA00048552"/>
    </source>
</evidence>
<evidence type="ECO:0000256" key="5">
    <source>
        <dbReference type="ARBA" id="ARBA00022679"/>
    </source>
</evidence>
<keyword evidence="12" id="KW-1185">Reference proteome</keyword>
<reference evidence="12" key="1">
    <citation type="submission" date="2016-10" db="EMBL/GenBank/DDBJ databases">
        <authorList>
            <person name="Varghese N."/>
            <person name="Submissions S."/>
        </authorList>
    </citation>
    <scope>NUCLEOTIDE SEQUENCE [LARGE SCALE GENOMIC DNA]</scope>
    <source>
        <strain evidence="12">DSM 17038</strain>
    </source>
</reference>
<evidence type="ECO:0000256" key="8">
    <source>
        <dbReference type="ARBA" id="ARBA00029924"/>
    </source>
</evidence>
<dbReference type="SUPFAM" id="SSF63562">
    <property type="entry name" value="RPB6/omega subunit-like"/>
    <property type="match status" value="1"/>
</dbReference>